<name>J1Y9B2_9ALTE</name>
<dbReference type="PANTHER" id="PTHR30298:SF0">
    <property type="entry name" value="PROTEIN YBFL-RELATED"/>
    <property type="match status" value="1"/>
</dbReference>
<sequence>MTVKGNQGQLHDAVKQAFAGKAHKDTAAQSLEKNRGRLEYREFQVCDASELPEKLKAAWPGLTTLGMATTYRVEKHKRAVLEQRYFISSAVLSAERLASAVREHWSIENQLHWVLDVSLGEDACQIYRGNAATNLATMRHFGLNMLRAEKRKMSIRRKQRQALMNEAYLDAVLEAGMSMVIK</sequence>
<gene>
    <name evidence="2" type="ORF">AEST_28810</name>
</gene>
<evidence type="ECO:0000313" key="3">
    <source>
        <dbReference type="Proteomes" id="UP000012043"/>
    </source>
</evidence>
<dbReference type="GO" id="GO:0006313">
    <property type="term" value="P:DNA transposition"/>
    <property type="evidence" value="ECO:0007669"/>
    <property type="project" value="InterPro"/>
</dbReference>
<proteinExistence type="predicted"/>
<feature type="domain" description="Transposase IS4-like" evidence="1">
    <location>
        <begin position="7"/>
        <end position="144"/>
    </location>
</feature>
<dbReference type="GO" id="GO:0003677">
    <property type="term" value="F:DNA binding"/>
    <property type="evidence" value="ECO:0007669"/>
    <property type="project" value="InterPro"/>
</dbReference>
<dbReference type="InterPro" id="IPR051698">
    <property type="entry name" value="Transposase_11-like"/>
</dbReference>
<comment type="caution">
    <text evidence="2">The sequence shown here is derived from an EMBL/GenBank/DDBJ whole genome shotgun (WGS) entry which is preliminary data.</text>
</comment>
<dbReference type="InterPro" id="IPR002559">
    <property type="entry name" value="Transposase_11"/>
</dbReference>
<protein>
    <submittedName>
        <fullName evidence="2">H repeat-associated protein yhhI</fullName>
    </submittedName>
</protein>
<evidence type="ECO:0000259" key="1">
    <source>
        <dbReference type="Pfam" id="PF01609"/>
    </source>
</evidence>
<dbReference type="EMBL" id="ALAB01000038">
    <property type="protein sequence ID" value="EJI84335.1"/>
    <property type="molecule type" value="Genomic_DNA"/>
</dbReference>
<accession>J1Y9B2</accession>
<reference evidence="2 3" key="1">
    <citation type="journal article" date="2012" name="J. Bacteriol.">
        <title>Genome Sequence of Pectin-Degrading Alishewanella aestuarii Strain B11T, Isolated from Tidal Flat Sediment.</title>
        <authorList>
            <person name="Jung J."/>
            <person name="Choi S."/>
            <person name="Chun J."/>
            <person name="Park W."/>
        </authorList>
    </citation>
    <scope>NUCLEOTIDE SEQUENCE [LARGE SCALE GENOMIC DNA]</scope>
    <source>
        <strain evidence="2 3">B11</strain>
    </source>
</reference>
<organism evidence="2 3">
    <name type="scientific">Alishewanella aestuarii B11</name>
    <dbReference type="NCBI Taxonomy" id="1197174"/>
    <lineage>
        <taxon>Bacteria</taxon>
        <taxon>Pseudomonadati</taxon>
        <taxon>Pseudomonadota</taxon>
        <taxon>Gammaproteobacteria</taxon>
        <taxon>Alteromonadales</taxon>
        <taxon>Alteromonadaceae</taxon>
        <taxon>Alishewanella</taxon>
    </lineage>
</organism>
<dbReference type="NCBIfam" id="NF033564">
    <property type="entry name" value="transpos_ISAs1"/>
    <property type="match status" value="1"/>
</dbReference>
<dbReference type="InterPro" id="IPR047647">
    <property type="entry name" value="ISAs1_transpos"/>
</dbReference>
<keyword evidence="3" id="KW-1185">Reference proteome</keyword>
<evidence type="ECO:0000313" key="2">
    <source>
        <dbReference type="EMBL" id="EJI84335.1"/>
    </source>
</evidence>
<dbReference type="PANTHER" id="PTHR30298">
    <property type="entry name" value="H REPEAT-ASSOCIATED PREDICTED TRANSPOSASE"/>
    <property type="match status" value="1"/>
</dbReference>
<dbReference type="GO" id="GO:0004803">
    <property type="term" value="F:transposase activity"/>
    <property type="evidence" value="ECO:0007669"/>
    <property type="project" value="InterPro"/>
</dbReference>
<dbReference type="Pfam" id="PF01609">
    <property type="entry name" value="DDE_Tnp_1"/>
    <property type="match status" value="1"/>
</dbReference>
<dbReference type="PATRIC" id="fig|1197174.4.peg.2817"/>
<dbReference type="AlphaFoldDB" id="J1Y9B2"/>
<dbReference type="Proteomes" id="UP000012043">
    <property type="component" value="Unassembled WGS sequence"/>
</dbReference>